<dbReference type="EMBL" id="FRAG01000018">
    <property type="protein sequence ID" value="SHJ97863.1"/>
    <property type="molecule type" value="Genomic_DNA"/>
</dbReference>
<dbReference type="InterPro" id="IPR013022">
    <property type="entry name" value="Xyl_isomerase-like_TIM-brl"/>
</dbReference>
<accession>A0A1M6NQ70</accession>
<evidence type="ECO:0000259" key="1">
    <source>
        <dbReference type="Pfam" id="PF01261"/>
    </source>
</evidence>
<dbReference type="GO" id="GO:0016853">
    <property type="term" value="F:isomerase activity"/>
    <property type="evidence" value="ECO:0007669"/>
    <property type="project" value="UniProtKB-KW"/>
</dbReference>
<name>A0A1M6NQ70_PARC5</name>
<keyword evidence="2" id="KW-0413">Isomerase</keyword>
<feature type="domain" description="Xylose isomerase-like TIM barrel" evidence="1">
    <location>
        <begin position="23"/>
        <end position="254"/>
    </location>
</feature>
<dbReference type="AlphaFoldDB" id="A0A1M6NQ70"/>
<dbReference type="Proteomes" id="UP000184465">
    <property type="component" value="Unassembled WGS sequence"/>
</dbReference>
<dbReference type="STRING" id="1121301.SAMN02745912_01823"/>
<dbReference type="SUPFAM" id="SSF51658">
    <property type="entry name" value="Xylose isomerase-like"/>
    <property type="match status" value="1"/>
</dbReference>
<dbReference type="Gene3D" id="3.20.20.150">
    <property type="entry name" value="Divalent-metal-dependent TIM barrel enzymes"/>
    <property type="match status" value="1"/>
</dbReference>
<keyword evidence="3" id="KW-1185">Reference proteome</keyword>
<dbReference type="OrthoDB" id="1705770at2"/>
<dbReference type="RefSeq" id="WP_073149119.1">
    <property type="nucleotide sequence ID" value="NZ_FRAG01000018.1"/>
</dbReference>
<gene>
    <name evidence="2" type="ORF">SAMN02745912_01823</name>
</gene>
<proteinExistence type="predicted"/>
<evidence type="ECO:0000313" key="2">
    <source>
        <dbReference type="EMBL" id="SHJ97863.1"/>
    </source>
</evidence>
<dbReference type="InterPro" id="IPR036237">
    <property type="entry name" value="Xyl_isomerase-like_sf"/>
</dbReference>
<sequence length="279" mass="32766">MIIGFTLDEKIFDKITPIELLYQTKKMGTRGIEVSPDEKILPINTYYEIAKLCNELDIEINYHVPYFADNFLYEIMNFNEYKKNIKSKYEALISIISNMQSIICKPSILTIHGANYEGFENKEKALYNTLSFFDWYLNFLDKKNIHVRLALETLNKNQDVIGNSREDIKNITREFMDSKLGICLDICHDSFNYYPGKAKLEDNFYKDIIYCHIHGINIKKSISHIAIKNSDIDFKEQINFLLDKNFQGVLNLELLVSLCGNDYLKDLYDDIDYIKNKYL</sequence>
<evidence type="ECO:0000313" key="3">
    <source>
        <dbReference type="Proteomes" id="UP000184465"/>
    </source>
</evidence>
<reference evidence="3" key="1">
    <citation type="submission" date="2016-11" db="EMBL/GenBank/DDBJ databases">
        <authorList>
            <person name="Varghese N."/>
            <person name="Submissions S."/>
        </authorList>
    </citation>
    <scope>NUCLEOTIDE SEQUENCE [LARGE SCALE GENOMIC DNA]</scope>
    <source>
        <strain evidence="3">DSM 15212 / CIP 107654 / DViRD3</strain>
    </source>
</reference>
<organism evidence="2 3">
    <name type="scientific">Paramaledivibacter caminithermalis (strain DSM 15212 / CIP 107654 / DViRD3)</name>
    <name type="common">Clostridium caminithermale</name>
    <dbReference type="NCBI Taxonomy" id="1121301"/>
    <lineage>
        <taxon>Bacteria</taxon>
        <taxon>Bacillati</taxon>
        <taxon>Bacillota</taxon>
        <taxon>Clostridia</taxon>
        <taxon>Peptostreptococcales</taxon>
        <taxon>Caminicellaceae</taxon>
        <taxon>Paramaledivibacter</taxon>
    </lineage>
</organism>
<dbReference type="Pfam" id="PF01261">
    <property type="entry name" value="AP_endonuc_2"/>
    <property type="match status" value="1"/>
</dbReference>
<protein>
    <submittedName>
        <fullName evidence="2">Sugar phosphate isomerase/epimerase</fullName>
    </submittedName>
</protein>